<dbReference type="PROSITE" id="PS50906">
    <property type="entry name" value="NIT"/>
    <property type="match status" value="1"/>
</dbReference>
<dbReference type="Proteomes" id="UP001597368">
    <property type="component" value="Unassembled WGS sequence"/>
</dbReference>
<feature type="region of interest" description="Disordered" evidence="6">
    <location>
        <begin position="621"/>
        <end position="702"/>
    </location>
</feature>
<reference evidence="9" key="1">
    <citation type="journal article" date="2019" name="Int. J. Syst. Evol. Microbiol.">
        <title>The Global Catalogue of Microorganisms (GCM) 10K type strain sequencing project: providing services to taxonomists for standard genome sequencing and annotation.</title>
        <authorList>
            <consortium name="The Broad Institute Genomics Platform"/>
            <consortium name="The Broad Institute Genome Sequencing Center for Infectious Disease"/>
            <person name="Wu L."/>
            <person name="Ma J."/>
        </authorList>
    </citation>
    <scope>NUCLEOTIDE SEQUENCE [LARGE SCALE GENOMIC DNA]</scope>
    <source>
        <strain evidence="9">ICMP 6774ER</strain>
    </source>
</reference>
<keyword evidence="5" id="KW-0418">Kinase</keyword>
<evidence type="ECO:0000256" key="2">
    <source>
        <dbReference type="ARBA" id="ARBA00012438"/>
    </source>
</evidence>
<evidence type="ECO:0000256" key="1">
    <source>
        <dbReference type="ARBA" id="ARBA00000085"/>
    </source>
</evidence>
<accession>A0ABW4SYU3</accession>
<comment type="caution">
    <text evidence="8">The sequence shown here is derived from an EMBL/GenBank/DDBJ whole genome shotgun (WGS) entry which is preliminary data.</text>
</comment>
<evidence type="ECO:0000259" key="7">
    <source>
        <dbReference type="PROSITE" id="PS50906"/>
    </source>
</evidence>
<evidence type="ECO:0000256" key="4">
    <source>
        <dbReference type="ARBA" id="ARBA00022679"/>
    </source>
</evidence>
<dbReference type="EC" id="2.7.13.3" evidence="2"/>
<evidence type="ECO:0000256" key="6">
    <source>
        <dbReference type="SAM" id="MobiDB-lite"/>
    </source>
</evidence>
<dbReference type="SUPFAM" id="SSF55874">
    <property type="entry name" value="ATPase domain of HSP90 chaperone/DNA topoisomerase II/histidine kinase"/>
    <property type="match status" value="1"/>
</dbReference>
<dbReference type="Gene3D" id="3.30.565.10">
    <property type="entry name" value="Histidine kinase-like ATPase, C-terminal domain"/>
    <property type="match status" value="1"/>
</dbReference>
<evidence type="ECO:0000256" key="5">
    <source>
        <dbReference type="ARBA" id="ARBA00022777"/>
    </source>
</evidence>
<dbReference type="InterPro" id="IPR036890">
    <property type="entry name" value="HATPase_C_sf"/>
</dbReference>
<evidence type="ECO:0000313" key="9">
    <source>
        <dbReference type="Proteomes" id="UP001597368"/>
    </source>
</evidence>
<dbReference type="InterPro" id="IPR010910">
    <property type="entry name" value="Nitrate/nitrite_sensing_bac"/>
</dbReference>
<dbReference type="Pfam" id="PF02518">
    <property type="entry name" value="HATPase_c"/>
    <property type="match status" value="1"/>
</dbReference>
<keyword evidence="4" id="KW-0808">Transferase</keyword>
<evidence type="ECO:0000256" key="3">
    <source>
        <dbReference type="ARBA" id="ARBA00022553"/>
    </source>
</evidence>
<dbReference type="PANTHER" id="PTHR45436:SF5">
    <property type="entry name" value="SENSOR HISTIDINE KINASE TRCS"/>
    <property type="match status" value="1"/>
</dbReference>
<keyword evidence="9" id="KW-1185">Reference proteome</keyword>
<dbReference type="InterPro" id="IPR003594">
    <property type="entry name" value="HATPase_dom"/>
</dbReference>
<organism evidence="8 9">
    <name type="scientific">Nonomuraea mangrovi</name>
    <dbReference type="NCBI Taxonomy" id="2316207"/>
    <lineage>
        <taxon>Bacteria</taxon>
        <taxon>Bacillati</taxon>
        <taxon>Actinomycetota</taxon>
        <taxon>Actinomycetes</taxon>
        <taxon>Streptosporangiales</taxon>
        <taxon>Streptosporangiaceae</taxon>
        <taxon>Nonomuraea</taxon>
    </lineage>
</organism>
<dbReference type="RefSeq" id="WP_379574885.1">
    <property type="nucleotide sequence ID" value="NZ_JBHUFV010000036.1"/>
</dbReference>
<keyword evidence="3" id="KW-0597">Phosphoprotein</keyword>
<gene>
    <name evidence="8" type="ORF">ACFSKW_25285</name>
</gene>
<dbReference type="SMART" id="SM00387">
    <property type="entry name" value="HATPase_c"/>
    <property type="match status" value="1"/>
</dbReference>
<feature type="domain" description="NIT" evidence="7">
    <location>
        <begin position="53"/>
        <end position="291"/>
    </location>
</feature>
<feature type="compositionally biased region" description="Basic and acidic residues" evidence="6">
    <location>
        <begin position="663"/>
        <end position="680"/>
    </location>
</feature>
<evidence type="ECO:0000313" key="8">
    <source>
        <dbReference type="EMBL" id="MFD1934793.1"/>
    </source>
</evidence>
<name>A0ABW4SYU3_9ACTN</name>
<protein>
    <recommendedName>
        <fullName evidence="2">histidine kinase</fullName>
        <ecNumber evidence="2">2.7.13.3</ecNumber>
    </recommendedName>
</protein>
<dbReference type="PANTHER" id="PTHR45436">
    <property type="entry name" value="SENSOR HISTIDINE KINASE YKOH"/>
    <property type="match status" value="1"/>
</dbReference>
<comment type="catalytic activity">
    <reaction evidence="1">
        <text>ATP + protein L-histidine = ADP + protein N-phospho-L-histidine.</text>
        <dbReference type="EC" id="2.7.13.3"/>
    </reaction>
</comment>
<proteinExistence type="predicted"/>
<dbReference type="InterPro" id="IPR013587">
    <property type="entry name" value="Nitrate/nitrite_sensing"/>
</dbReference>
<dbReference type="EMBL" id="JBHUFV010000036">
    <property type="protein sequence ID" value="MFD1934793.1"/>
    <property type="molecule type" value="Genomic_DNA"/>
</dbReference>
<dbReference type="InterPro" id="IPR050428">
    <property type="entry name" value="TCS_sensor_his_kinase"/>
</dbReference>
<dbReference type="Pfam" id="PF08376">
    <property type="entry name" value="NIT"/>
    <property type="match status" value="1"/>
</dbReference>
<sequence length="702" mass="76395">MSSRNRSIRFKIFLLLLLPLLSLSALWGFVLNLTVSDGQALLRANRLYETIGVTSTDLGLQLQSERAASATSGGKRGRELTAQRERTDTSLAAFSAAVAATDDDRLRKTLHDTTEELDRLDSIRAALDAGLETRLHTINAYNQLLDTLFRLYEQLTSVPDLPIFQQASALQAMSNAREIISRESALVGAVLTNGKMAEAEASAFTEYVATRKFLHTRALSTLDAELRVPYEKFFATSAFSRFTQAESRIAISGDPPLNTEEWTEPVAEVSKQLDRLGANSARILSERSASVSTTVLVRIAVAGGVGLLAVIASIIISVRFGRRLSSELAGLRTAALDLAEVRLPRLVSRLRAGEDVNVRKEAPPLKVSGAAEIIDVAKAFASVQRTAVEAAVGQANLRRGISLVFLNLARRKQGLLHRQLGLLDGMQRRTHDPDELEELFRLDHLTTRMRRHAEGLIILSGSAPGRAMRRPVPAIDVVRAAVAEVEDYTRIAVQHMPQAALDGSAAADLVHLAAELLENATLYSPPDTIVQVRGDSVSNGYAIEIEDRGLGLSSDEYARLNGLLVAPPEFDLADSDRLGLFVVAKLAARHGVSVLLRASPFGGTTAIVLIPRGLLVERPALPTAEPPKRDRKPLALVGGTTTTHKGLPRRVRQANIAQQLKAPEPEPESRPERSPDEVRDLFSAFQRGTERGREEEAQEGDL</sequence>